<proteinExistence type="predicted"/>
<sequence>MQLICTEVKNSRRPSSVQSTVSRTGRSLRSPSFMPFPGEGKLKTSPWKIPLLQPSWPEKTPWLWNANDTRIIPSLPRGPLRWFCWGPIAPDRKTARHEQSHQG</sequence>
<dbReference type="Proteomes" id="UP001374579">
    <property type="component" value="Unassembled WGS sequence"/>
</dbReference>
<feature type="compositionally biased region" description="Polar residues" evidence="1">
    <location>
        <begin position="13"/>
        <end position="30"/>
    </location>
</feature>
<dbReference type="AlphaFoldDB" id="A0AAN9BV86"/>
<organism evidence="2 3">
    <name type="scientific">Littorina saxatilis</name>
    <dbReference type="NCBI Taxonomy" id="31220"/>
    <lineage>
        <taxon>Eukaryota</taxon>
        <taxon>Metazoa</taxon>
        <taxon>Spiralia</taxon>
        <taxon>Lophotrochozoa</taxon>
        <taxon>Mollusca</taxon>
        <taxon>Gastropoda</taxon>
        <taxon>Caenogastropoda</taxon>
        <taxon>Littorinimorpha</taxon>
        <taxon>Littorinoidea</taxon>
        <taxon>Littorinidae</taxon>
        <taxon>Littorina</taxon>
    </lineage>
</organism>
<comment type="caution">
    <text evidence="2">The sequence shown here is derived from an EMBL/GenBank/DDBJ whole genome shotgun (WGS) entry which is preliminary data.</text>
</comment>
<name>A0AAN9BV86_9CAEN</name>
<evidence type="ECO:0000313" key="3">
    <source>
        <dbReference type="Proteomes" id="UP001374579"/>
    </source>
</evidence>
<accession>A0AAN9BV86</accession>
<feature type="region of interest" description="Disordered" evidence="1">
    <location>
        <begin position="8"/>
        <end position="39"/>
    </location>
</feature>
<gene>
    <name evidence="2" type="ORF">V1264_011969</name>
</gene>
<dbReference type="EMBL" id="JBAMIC010000002">
    <property type="protein sequence ID" value="KAK7112522.1"/>
    <property type="molecule type" value="Genomic_DNA"/>
</dbReference>
<keyword evidence="3" id="KW-1185">Reference proteome</keyword>
<reference evidence="2 3" key="1">
    <citation type="submission" date="2024-02" db="EMBL/GenBank/DDBJ databases">
        <title>Chromosome-scale genome assembly of the rough periwinkle Littorina saxatilis.</title>
        <authorList>
            <person name="De Jode A."/>
            <person name="Faria R."/>
            <person name="Formenti G."/>
            <person name="Sims Y."/>
            <person name="Smith T.P."/>
            <person name="Tracey A."/>
            <person name="Wood J.M.D."/>
            <person name="Zagrodzka Z.B."/>
            <person name="Johannesson K."/>
            <person name="Butlin R.K."/>
            <person name="Leder E.H."/>
        </authorList>
    </citation>
    <scope>NUCLEOTIDE SEQUENCE [LARGE SCALE GENOMIC DNA]</scope>
    <source>
        <strain evidence="2">Snail1</strain>
        <tissue evidence="2">Muscle</tissue>
    </source>
</reference>
<evidence type="ECO:0000256" key="1">
    <source>
        <dbReference type="SAM" id="MobiDB-lite"/>
    </source>
</evidence>
<protein>
    <submittedName>
        <fullName evidence="2">Uncharacterized protein</fullName>
    </submittedName>
</protein>
<evidence type="ECO:0000313" key="2">
    <source>
        <dbReference type="EMBL" id="KAK7112522.1"/>
    </source>
</evidence>